<keyword evidence="4" id="KW-0862">Zinc</keyword>
<dbReference type="PANTHER" id="PTHR46233:SF3">
    <property type="entry name" value="HYDROXYACYLGLUTATHIONE HYDROLASE GLOC"/>
    <property type="match status" value="1"/>
</dbReference>
<name>A0A948S1I3_UNCEI</name>
<dbReference type="InterPro" id="IPR001279">
    <property type="entry name" value="Metallo-B-lactamas"/>
</dbReference>
<dbReference type="GO" id="GO:0016787">
    <property type="term" value="F:hydrolase activity"/>
    <property type="evidence" value="ECO:0007669"/>
    <property type="project" value="UniProtKB-KW"/>
</dbReference>
<dbReference type="SMART" id="SM00849">
    <property type="entry name" value="Lactamase_B"/>
    <property type="match status" value="1"/>
</dbReference>
<evidence type="ECO:0000313" key="6">
    <source>
        <dbReference type="EMBL" id="MBU2692119.1"/>
    </source>
</evidence>
<evidence type="ECO:0000259" key="5">
    <source>
        <dbReference type="SMART" id="SM00849"/>
    </source>
</evidence>
<proteinExistence type="predicted"/>
<sequence>MIIDVIPVGPIQCNCVILGDAATREALVIDPGEEPETILDALARHHLEVKAIILTHAHLDHIGAVAPVREALGVDVFLHPDDQPLYDMKQAQAEWLGCAPPPDTPITARLADNQAISLGENMGKIIHTPGHSPGGVCLYFESVTIEEAEGTWTGAKAGLSSAAGLPLQRHPLLICGDVLFMGSIGRTDLWGGSYEQLMQSIRERLLILPDETLIIPGHGPVTILKDEKEHNPYLQ</sequence>
<accession>A0A948S1I3</accession>
<feature type="domain" description="Metallo-beta-lactamase" evidence="5">
    <location>
        <begin position="12"/>
        <end position="218"/>
    </location>
</feature>
<evidence type="ECO:0000256" key="2">
    <source>
        <dbReference type="ARBA" id="ARBA00022723"/>
    </source>
</evidence>
<dbReference type="GO" id="GO:0046872">
    <property type="term" value="F:metal ion binding"/>
    <property type="evidence" value="ECO:0007669"/>
    <property type="project" value="UniProtKB-KW"/>
</dbReference>
<organism evidence="6 7">
    <name type="scientific">Eiseniibacteriota bacterium</name>
    <dbReference type="NCBI Taxonomy" id="2212470"/>
    <lineage>
        <taxon>Bacteria</taxon>
        <taxon>Candidatus Eiseniibacteriota</taxon>
    </lineage>
</organism>
<evidence type="ECO:0000256" key="1">
    <source>
        <dbReference type="ARBA" id="ARBA00001947"/>
    </source>
</evidence>
<keyword evidence="2" id="KW-0479">Metal-binding</keyword>
<comment type="caution">
    <text evidence="6">The sequence shown here is derived from an EMBL/GenBank/DDBJ whole genome shotgun (WGS) entry which is preliminary data.</text>
</comment>
<dbReference type="AlphaFoldDB" id="A0A948S1I3"/>
<comment type="cofactor">
    <cofactor evidence="1">
        <name>Zn(2+)</name>
        <dbReference type="ChEBI" id="CHEBI:29105"/>
    </cofactor>
</comment>
<evidence type="ECO:0000313" key="7">
    <source>
        <dbReference type="Proteomes" id="UP000777784"/>
    </source>
</evidence>
<dbReference type="Proteomes" id="UP000777784">
    <property type="component" value="Unassembled WGS sequence"/>
</dbReference>
<dbReference type="EMBL" id="JAHJDP010000084">
    <property type="protein sequence ID" value="MBU2692119.1"/>
    <property type="molecule type" value="Genomic_DNA"/>
</dbReference>
<dbReference type="Pfam" id="PF00753">
    <property type="entry name" value="Lactamase_B"/>
    <property type="match status" value="1"/>
</dbReference>
<protein>
    <submittedName>
        <fullName evidence="6">MBL fold metallo-hydrolase</fullName>
    </submittedName>
</protein>
<evidence type="ECO:0000256" key="4">
    <source>
        <dbReference type="ARBA" id="ARBA00022833"/>
    </source>
</evidence>
<dbReference type="Gene3D" id="3.60.15.10">
    <property type="entry name" value="Ribonuclease Z/Hydroxyacylglutathione hydrolase-like"/>
    <property type="match status" value="1"/>
</dbReference>
<gene>
    <name evidence="6" type="ORF">KJ970_14455</name>
</gene>
<evidence type="ECO:0000256" key="3">
    <source>
        <dbReference type="ARBA" id="ARBA00022801"/>
    </source>
</evidence>
<dbReference type="InterPro" id="IPR051453">
    <property type="entry name" value="MBL_Glyoxalase_II"/>
</dbReference>
<reference evidence="6" key="1">
    <citation type="submission" date="2021-05" db="EMBL/GenBank/DDBJ databases">
        <title>Energy efficiency and biological interactions define the core microbiome of deep oligotrophic groundwater.</title>
        <authorList>
            <person name="Mehrshad M."/>
            <person name="Lopez-Fernandez M."/>
            <person name="Bell E."/>
            <person name="Bernier-Latmani R."/>
            <person name="Bertilsson S."/>
            <person name="Dopson M."/>
        </authorList>
    </citation>
    <scope>NUCLEOTIDE SEQUENCE</scope>
    <source>
        <strain evidence="6">Modern_marine.mb.64</strain>
    </source>
</reference>
<keyword evidence="3" id="KW-0378">Hydrolase</keyword>
<dbReference type="InterPro" id="IPR036866">
    <property type="entry name" value="RibonucZ/Hydroxyglut_hydro"/>
</dbReference>
<dbReference type="SUPFAM" id="SSF56281">
    <property type="entry name" value="Metallo-hydrolase/oxidoreductase"/>
    <property type="match status" value="1"/>
</dbReference>
<dbReference type="PANTHER" id="PTHR46233">
    <property type="entry name" value="HYDROXYACYLGLUTATHIONE HYDROLASE GLOC"/>
    <property type="match status" value="1"/>
</dbReference>